<comment type="caution">
    <text evidence="10">The sequence shown here is derived from an EMBL/GenBank/DDBJ whole genome shotgun (WGS) entry which is preliminary data.</text>
</comment>
<keyword evidence="6" id="KW-0406">Ion transport</keyword>
<dbReference type="Proteomes" id="UP000289193">
    <property type="component" value="Unassembled WGS sequence"/>
</dbReference>
<feature type="coiled-coil region" evidence="8">
    <location>
        <begin position="444"/>
        <end position="491"/>
    </location>
</feature>
<gene>
    <name evidence="10" type="ORF">CRV05_01845</name>
</gene>
<dbReference type="PANTHER" id="PTHR42771:SF2">
    <property type="entry name" value="IRON(3+)-HYDROXAMATE IMPORT ATP-BINDING PROTEIN FHUC"/>
    <property type="match status" value="1"/>
</dbReference>
<evidence type="ECO:0000256" key="2">
    <source>
        <dbReference type="ARBA" id="ARBA00022448"/>
    </source>
</evidence>
<keyword evidence="8" id="KW-0175">Coiled coil</keyword>
<keyword evidence="7" id="KW-0472">Membrane</keyword>
<keyword evidence="2" id="KW-0813">Transport</keyword>
<dbReference type="AlphaFoldDB" id="A0AAX2AAH3"/>
<evidence type="ECO:0000256" key="7">
    <source>
        <dbReference type="ARBA" id="ARBA00023136"/>
    </source>
</evidence>
<evidence type="ECO:0000256" key="8">
    <source>
        <dbReference type="SAM" id="Coils"/>
    </source>
</evidence>
<dbReference type="GO" id="GO:0005524">
    <property type="term" value="F:ATP binding"/>
    <property type="evidence" value="ECO:0007669"/>
    <property type="project" value="InterPro"/>
</dbReference>
<reference evidence="10 11" key="1">
    <citation type="submission" date="2017-10" db="EMBL/GenBank/DDBJ databases">
        <title>Genomics of the genus Arcobacter.</title>
        <authorList>
            <person name="Perez-Cataluna A."/>
            <person name="Figueras M.J."/>
        </authorList>
    </citation>
    <scope>NUCLEOTIDE SEQUENCE [LARGE SCALE GENOMIC DNA]</scope>
    <source>
        <strain evidence="10 11">CECT 7835</strain>
    </source>
</reference>
<dbReference type="InterPro" id="IPR027417">
    <property type="entry name" value="P-loop_NTPase"/>
</dbReference>
<evidence type="ECO:0000259" key="9">
    <source>
        <dbReference type="SMART" id="SM00382"/>
    </source>
</evidence>
<dbReference type="SMART" id="SM00382">
    <property type="entry name" value="AAA"/>
    <property type="match status" value="1"/>
</dbReference>
<dbReference type="InterPro" id="IPR003593">
    <property type="entry name" value="AAA+_ATPase"/>
</dbReference>
<keyword evidence="3" id="KW-1003">Cell membrane</keyword>
<comment type="subcellular location">
    <subcellularLocation>
        <location evidence="1">Cell membrane</location>
        <topology evidence="1">Peripheral membrane protein</topology>
    </subcellularLocation>
</comment>
<dbReference type="NCBIfam" id="NF045780">
    <property type="entry name" value="TrlF_fam_ATP"/>
    <property type="match status" value="1"/>
</dbReference>
<evidence type="ECO:0000313" key="10">
    <source>
        <dbReference type="EMBL" id="RXK11133.1"/>
    </source>
</evidence>
<dbReference type="SUPFAM" id="SSF52540">
    <property type="entry name" value="P-loop containing nucleoside triphosphate hydrolases"/>
    <property type="match status" value="1"/>
</dbReference>
<name>A0AAX2AAH3_9BACT</name>
<evidence type="ECO:0000256" key="4">
    <source>
        <dbReference type="ARBA" id="ARBA00022496"/>
    </source>
</evidence>
<dbReference type="Gene3D" id="3.40.50.300">
    <property type="entry name" value="P-loop containing nucleotide triphosphate hydrolases"/>
    <property type="match status" value="2"/>
</dbReference>
<evidence type="ECO:0000256" key="5">
    <source>
        <dbReference type="ARBA" id="ARBA00023004"/>
    </source>
</evidence>
<evidence type="ECO:0000256" key="1">
    <source>
        <dbReference type="ARBA" id="ARBA00004202"/>
    </source>
</evidence>
<dbReference type="GO" id="GO:0005886">
    <property type="term" value="C:plasma membrane"/>
    <property type="evidence" value="ECO:0007669"/>
    <property type="project" value="UniProtKB-SubCell"/>
</dbReference>
<dbReference type="InterPro" id="IPR051535">
    <property type="entry name" value="Siderophore_ABC-ATPase"/>
</dbReference>
<sequence>MDWNYIKRSGLKMSIGSNWNKWDLHVHTPDSIVHDYKFVEQENRWDEYIDALEKLPSDIKVLGINDYWFLDGYKKVLEYKNAGRLENIELILPVVEVRLKEFVGNKSLNKINYHILFSNELTVNEIETHFLNRIDIKTNLDGNEMAFGHLCDDNFEKLGKEIERTTPANKRQGLPSHKEIGFNNFTIDLNKLDELLKNDYLKGKFLRIIGKSEWDDFRWESSAGDKKSIINNCDFVFSASPTIENAKKSKQSLIDQGVNNRLLHCSDSHKFYIGKYDSKVLGHCFTWLKADCTFEGLKQVLYESDSRIYLGENIPPKAVHKLDKVIIDFDNDILIGNEKFCFSGKHEVSFSPYFTCIIGGRGSGKSTLVNLVAEKNGQKQDSLKQLKSNKSIDESIGFYPLSLSNLEYIPQNRIEDFAKDSPKFTASIFERLDRESDNELISIEKELEKELEKLDSQIALLDDRDNLSIKLDEIKNDIQTKEELVKAFSDKEYLQNKEKVTKISKDIEIINNSKTDYNNLLVALKKILNENEEKIIKNKYDEKYNLLLTKIESLVNIFSVNTFYNEVKGYEKLVTNQDEIAENIKTFLKSKNLSDENIKDVTNANIDIAKLTSEKDNINVKLAKVIKQIEEYKYDNLDKLRESFSSKINEQLILVNEKFLKIKESNPDDIKEIKIEYLVSTEIKEQLINKLNKSLELNYNSRSPFYDYLFRVSFSEVLLIENCEDFISQVGENCNTNTNAYQELETIFTNEKAFEIYKLCIKYCQYDFKSNKVLKVLYDNKSLEDSSFGQRCTAAIVILLSLGNNPIILDEPEAHLDSSLIANYLVSLIKEQKQNRQIIFATHNANFVINADADLIIKLNNENGITTSESFTIEDLEHRNSLLNLEGGLDAFEKREKKYNIRKI</sequence>
<proteinExistence type="predicted"/>
<protein>
    <recommendedName>
        <fullName evidence="9">AAA+ ATPase domain-containing protein</fullName>
    </recommendedName>
</protein>
<dbReference type="PANTHER" id="PTHR42771">
    <property type="entry name" value="IRON(3+)-HYDROXAMATE IMPORT ATP-BINDING PROTEIN FHUC"/>
    <property type="match status" value="1"/>
</dbReference>
<feature type="domain" description="AAA+ ATPase" evidence="9">
    <location>
        <begin position="351"/>
        <end position="869"/>
    </location>
</feature>
<organism evidence="10 11">
    <name type="scientific">Halarcobacter bivalviorum</name>
    <dbReference type="NCBI Taxonomy" id="663364"/>
    <lineage>
        <taxon>Bacteria</taxon>
        <taxon>Pseudomonadati</taxon>
        <taxon>Campylobacterota</taxon>
        <taxon>Epsilonproteobacteria</taxon>
        <taxon>Campylobacterales</taxon>
        <taxon>Arcobacteraceae</taxon>
        <taxon>Halarcobacter</taxon>
    </lineage>
</organism>
<dbReference type="GO" id="GO:0016887">
    <property type="term" value="F:ATP hydrolysis activity"/>
    <property type="evidence" value="ECO:0007669"/>
    <property type="project" value="InterPro"/>
</dbReference>
<accession>A0AAX2AAH3</accession>
<keyword evidence="11" id="KW-1185">Reference proteome</keyword>
<keyword evidence="5" id="KW-0408">Iron</keyword>
<evidence type="ECO:0000256" key="3">
    <source>
        <dbReference type="ARBA" id="ARBA00022475"/>
    </source>
</evidence>
<dbReference type="EMBL" id="PDKM01000001">
    <property type="protein sequence ID" value="RXK11133.1"/>
    <property type="molecule type" value="Genomic_DNA"/>
</dbReference>
<evidence type="ECO:0000256" key="6">
    <source>
        <dbReference type="ARBA" id="ARBA00023065"/>
    </source>
</evidence>
<dbReference type="InterPro" id="IPR054787">
    <property type="entry name" value="TrlF_ATPase"/>
</dbReference>
<evidence type="ECO:0000313" key="11">
    <source>
        <dbReference type="Proteomes" id="UP000289193"/>
    </source>
</evidence>
<dbReference type="GO" id="GO:0006826">
    <property type="term" value="P:iron ion transport"/>
    <property type="evidence" value="ECO:0007669"/>
    <property type="project" value="UniProtKB-KW"/>
</dbReference>
<keyword evidence="4" id="KW-0410">Iron transport</keyword>